<reference evidence="1 2" key="1">
    <citation type="submission" date="2019-02" db="EMBL/GenBank/DDBJ databases">
        <authorList>
            <person name="Goldberg S.R."/>
            <person name="Haltli B.A."/>
            <person name="Correa H."/>
            <person name="Russell K.G."/>
        </authorList>
    </citation>
    <scope>NUCLEOTIDE SEQUENCE [LARGE SCALE GENOMIC DNA]</scope>
    <source>
        <strain evidence="1 2">JCM 16186</strain>
    </source>
</reference>
<dbReference type="RefSeq" id="WP_155172609.1">
    <property type="nucleotide sequence ID" value="NZ_BAAAFL010000008.1"/>
</dbReference>
<proteinExistence type="predicted"/>
<evidence type="ECO:0000313" key="1">
    <source>
        <dbReference type="EMBL" id="MTI25943.1"/>
    </source>
</evidence>
<name>A0ABW9RP77_9BACT</name>
<protein>
    <submittedName>
        <fullName evidence="1">DUF4494 domain-containing protein</fullName>
    </submittedName>
</protein>
<comment type="caution">
    <text evidence="1">The sequence shown here is derived from an EMBL/GenBank/DDBJ whole genome shotgun (WGS) entry which is preliminary data.</text>
</comment>
<organism evidence="1 2">
    <name type="scientific">Fulvivirga kasyanovii</name>
    <dbReference type="NCBI Taxonomy" id="396812"/>
    <lineage>
        <taxon>Bacteria</taxon>
        <taxon>Pseudomonadati</taxon>
        <taxon>Bacteroidota</taxon>
        <taxon>Cytophagia</taxon>
        <taxon>Cytophagales</taxon>
        <taxon>Fulvivirgaceae</taxon>
        <taxon>Fulvivirga</taxon>
    </lineage>
</organism>
<dbReference type="Proteomes" id="UP000798808">
    <property type="component" value="Unassembled WGS sequence"/>
</dbReference>
<dbReference type="InterPro" id="IPR027848">
    <property type="entry name" value="DUF4494"/>
</dbReference>
<evidence type="ECO:0000313" key="2">
    <source>
        <dbReference type="Proteomes" id="UP000798808"/>
    </source>
</evidence>
<dbReference type="EMBL" id="SMLW01000552">
    <property type="protein sequence ID" value="MTI25943.1"/>
    <property type="molecule type" value="Genomic_DNA"/>
</dbReference>
<sequence length="163" mass="18538">MKTWYSCKIKHNKEGDDGLLKQVTEAFLLDAVSYTDAEARINEVAARDISGEFAVTHIAKTNIAEVINYEDSDTWFKCKVTYSTVDGDSEKEVKINTYILVCALHAKQAFERIEKHFESMLVPYDIPSITQTNFIEVYPYVADEIPSNLKPISEVEVEDEMEG</sequence>
<keyword evidence="2" id="KW-1185">Reference proteome</keyword>
<accession>A0ABW9RP77</accession>
<gene>
    <name evidence="1" type="ORF">E1163_13385</name>
</gene>
<dbReference type="Pfam" id="PF14902">
    <property type="entry name" value="DUF4494"/>
    <property type="match status" value="1"/>
</dbReference>